<dbReference type="OrthoDB" id="100605at2"/>
<evidence type="ECO:0000313" key="3">
    <source>
        <dbReference type="Proteomes" id="UP000009286"/>
    </source>
</evidence>
<dbReference type="AlphaFoldDB" id="G2KSD3"/>
<dbReference type="KEGG" id="mai:MICA_884"/>
<dbReference type="HOGENOM" id="CLU_838901_0_0_5"/>
<reference evidence="2 3" key="1">
    <citation type="journal article" date="2011" name="BMC Genomics">
        <title>Genomic insights into an obligate epibiotic bacterial predator: Micavibrio aeruginosavorus ARL-13.</title>
        <authorList>
            <person name="Wang Z."/>
            <person name="Kadouri D."/>
            <person name="Wu M."/>
        </authorList>
    </citation>
    <scope>NUCLEOTIDE SEQUENCE [LARGE SCALE GENOMIC DNA]</scope>
    <source>
        <strain evidence="2 3">ARL-13</strain>
    </source>
</reference>
<name>G2KSD3_MICAA</name>
<evidence type="ECO:0000313" key="2">
    <source>
        <dbReference type="EMBL" id="AEP09217.1"/>
    </source>
</evidence>
<sequence length="331" mass="36986">MTHRRINPLAALAYAAFTSAAAVGYALYTAPDDAERLNTLIPFADIPTKGDKRLQSIIATIRQSPEGEALYQHAASTGAVFEWRPRNPLAPLGTYESGLTTMQADHTKSRTVLAVVHELYHHWQGETLQPQQWKLDPVDRYHLAQMVEVDACAKTAIFAAAHADATGKALPRIQNAQSAFGDKIAEDYARRSKTTRLYLHDTYEQCFAEINSPVFHQYQKTHLSIMARPAHAAFDALQKSDEKDLETVFNTHFKTATLAEKARLFRSFFVTDIKTGTIHPDIAAMDDADFMGWIETQSRSAEKAPVQETQNAFNYYRQVIKSFIPAPTPGS</sequence>
<dbReference type="RefSeq" id="WP_014102440.1">
    <property type="nucleotide sequence ID" value="NC_016026.1"/>
</dbReference>
<feature type="signal peptide" evidence="1">
    <location>
        <begin position="1"/>
        <end position="21"/>
    </location>
</feature>
<dbReference type="STRING" id="856793.MICA_884"/>
<organism evidence="2 3">
    <name type="scientific">Micavibrio aeruginosavorus (strain ARL-13)</name>
    <dbReference type="NCBI Taxonomy" id="856793"/>
    <lineage>
        <taxon>Bacteria</taxon>
        <taxon>Pseudomonadati</taxon>
        <taxon>Bdellovibrionota</taxon>
        <taxon>Bdellovibrionia</taxon>
        <taxon>Bdellovibrionales</taxon>
        <taxon>Pseudobdellovibrionaceae</taxon>
        <taxon>Micavibrio</taxon>
    </lineage>
</organism>
<keyword evidence="3" id="KW-1185">Reference proteome</keyword>
<dbReference type="EMBL" id="CP002382">
    <property type="protein sequence ID" value="AEP09217.1"/>
    <property type="molecule type" value="Genomic_DNA"/>
</dbReference>
<protein>
    <recommendedName>
        <fullName evidence="4">Aminopeptidase</fullName>
    </recommendedName>
</protein>
<evidence type="ECO:0008006" key="4">
    <source>
        <dbReference type="Google" id="ProtNLM"/>
    </source>
</evidence>
<proteinExistence type="predicted"/>
<gene>
    <name evidence="2" type="ordered locus">MICA_884</name>
</gene>
<dbReference type="Proteomes" id="UP000009286">
    <property type="component" value="Chromosome"/>
</dbReference>
<evidence type="ECO:0000256" key="1">
    <source>
        <dbReference type="SAM" id="SignalP"/>
    </source>
</evidence>
<accession>G2KSD3</accession>
<feature type="chain" id="PRO_5003432979" description="Aminopeptidase" evidence="1">
    <location>
        <begin position="22"/>
        <end position="331"/>
    </location>
</feature>
<keyword evidence="1" id="KW-0732">Signal</keyword>